<evidence type="ECO:0000313" key="2">
    <source>
        <dbReference type="EMBL" id="NMO77599.1"/>
    </source>
</evidence>
<organism evidence="2 3">
    <name type="scientific">Niallia alba</name>
    <dbReference type="NCBI Taxonomy" id="2729105"/>
    <lineage>
        <taxon>Bacteria</taxon>
        <taxon>Bacillati</taxon>
        <taxon>Bacillota</taxon>
        <taxon>Bacilli</taxon>
        <taxon>Bacillales</taxon>
        <taxon>Bacillaceae</taxon>
        <taxon>Niallia</taxon>
    </lineage>
</organism>
<dbReference type="RefSeq" id="WP_169189664.1">
    <property type="nucleotide sequence ID" value="NZ_JABBPK010000001.1"/>
</dbReference>
<protein>
    <submittedName>
        <fullName evidence="2">DUF1835 domain-containing protein</fullName>
    </submittedName>
</protein>
<gene>
    <name evidence="2" type="ORF">HHU08_11390</name>
</gene>
<proteinExistence type="predicted"/>
<dbReference type="AlphaFoldDB" id="A0A7Y0PNL5"/>
<dbReference type="Proteomes" id="UP000588491">
    <property type="component" value="Unassembled WGS sequence"/>
</dbReference>
<comment type="caution">
    <text evidence="2">The sequence shown here is derived from an EMBL/GenBank/DDBJ whole genome shotgun (WGS) entry which is preliminary data.</text>
</comment>
<sequence>MSRFLYECFSDNFSIGPLCNIEEKKGLSLRHKWFINHINMDEEYLYKDQHSFNNTILELKDMSDQTRIMIWACENSDEQTAQRFVLSLRCLSR</sequence>
<accession>A0A7Y0PNL5</accession>
<dbReference type="EMBL" id="JABBPK010000001">
    <property type="protein sequence ID" value="NMO77599.1"/>
    <property type="molecule type" value="Genomic_DNA"/>
</dbReference>
<evidence type="ECO:0000313" key="3">
    <source>
        <dbReference type="Proteomes" id="UP000588491"/>
    </source>
</evidence>
<reference evidence="2 3" key="1">
    <citation type="submission" date="2020-04" db="EMBL/GenBank/DDBJ databases">
        <title>Bacillus sp. UniB3 isolated from commercial digestive syrup.</title>
        <authorList>
            <person name="Thorat V."/>
            <person name="Kirdat K."/>
            <person name="Tiwarekar B."/>
            <person name="Yadav A."/>
        </authorList>
    </citation>
    <scope>NUCLEOTIDE SEQUENCE [LARGE SCALE GENOMIC DNA]</scope>
    <source>
        <strain evidence="2 3">UniB3</strain>
    </source>
</reference>
<evidence type="ECO:0000259" key="1">
    <source>
        <dbReference type="Pfam" id="PF08874"/>
    </source>
</evidence>
<name>A0A7Y0PNL5_9BACI</name>
<dbReference type="InterPro" id="IPR014973">
    <property type="entry name" value="DUF1835"/>
</dbReference>
<dbReference type="Pfam" id="PF08874">
    <property type="entry name" value="DUF1835"/>
    <property type="match status" value="1"/>
</dbReference>
<keyword evidence="3" id="KW-1185">Reference proteome</keyword>
<feature type="domain" description="DUF1835" evidence="1">
    <location>
        <begin position="8"/>
        <end position="87"/>
    </location>
</feature>